<keyword evidence="3" id="KW-1185">Reference proteome</keyword>
<evidence type="ECO:0008006" key="4">
    <source>
        <dbReference type="Google" id="ProtNLM"/>
    </source>
</evidence>
<dbReference type="Proteomes" id="UP000053464">
    <property type="component" value="Unassembled WGS sequence"/>
</dbReference>
<name>A0A0G9MUQ6_9SPHN</name>
<dbReference type="PATRIC" id="fig|1581420.6.peg.1942"/>
<organism evidence="2 3">
    <name type="scientific">Aurantiacibacter luteus</name>
    <dbReference type="NCBI Taxonomy" id="1581420"/>
    <lineage>
        <taxon>Bacteria</taxon>
        <taxon>Pseudomonadati</taxon>
        <taxon>Pseudomonadota</taxon>
        <taxon>Alphaproteobacteria</taxon>
        <taxon>Sphingomonadales</taxon>
        <taxon>Erythrobacteraceae</taxon>
        <taxon>Aurantiacibacter</taxon>
    </lineage>
</organism>
<reference evidence="2 3" key="1">
    <citation type="submission" date="2015-04" db="EMBL/GenBank/DDBJ databases">
        <title>The draft genome sequence of Erythrobacter luteus KA37.</title>
        <authorList>
            <person name="Zhuang L."/>
            <person name="Liu Y."/>
            <person name="Shao Z."/>
        </authorList>
    </citation>
    <scope>NUCLEOTIDE SEQUENCE [LARGE SCALE GENOMIC DNA]</scope>
    <source>
        <strain evidence="2 3">KA37</strain>
    </source>
</reference>
<sequence length="205" mass="20875">MEQGKGSTMGRIGTFALTLGVALALAACGESGTYYERSPAEVEAALKSAVLPTAVLGSAIKRSHVFEGEDGAIITALLDADGVERARFVSTVVAEGSGSRVATEVVLSEEANKAAAQNALGAYASGLLESLAQEHVAAAIEGRPFDLMFATNPVAVAAMPADVREQVAQANEAAEAVSRMGQDLPEGGFDTGSDWADEGGGDWGS</sequence>
<evidence type="ECO:0000313" key="3">
    <source>
        <dbReference type="Proteomes" id="UP000053464"/>
    </source>
</evidence>
<dbReference type="STRING" id="1581420.AAW00_09465"/>
<evidence type="ECO:0000313" key="2">
    <source>
        <dbReference type="EMBL" id="KLE34440.1"/>
    </source>
</evidence>
<feature type="compositionally biased region" description="Acidic residues" evidence="1">
    <location>
        <begin position="195"/>
        <end position="205"/>
    </location>
</feature>
<protein>
    <recommendedName>
        <fullName evidence="4">Lipoprotein</fullName>
    </recommendedName>
</protein>
<comment type="caution">
    <text evidence="2">The sequence shown here is derived from an EMBL/GenBank/DDBJ whole genome shotgun (WGS) entry which is preliminary data.</text>
</comment>
<feature type="region of interest" description="Disordered" evidence="1">
    <location>
        <begin position="174"/>
        <end position="205"/>
    </location>
</feature>
<dbReference type="AlphaFoldDB" id="A0A0G9MUQ6"/>
<dbReference type="EMBL" id="LBHB01000002">
    <property type="protein sequence ID" value="KLE34440.1"/>
    <property type="molecule type" value="Genomic_DNA"/>
</dbReference>
<proteinExistence type="predicted"/>
<dbReference type="PROSITE" id="PS51257">
    <property type="entry name" value="PROKAR_LIPOPROTEIN"/>
    <property type="match status" value="1"/>
</dbReference>
<evidence type="ECO:0000256" key="1">
    <source>
        <dbReference type="SAM" id="MobiDB-lite"/>
    </source>
</evidence>
<gene>
    <name evidence="2" type="ORF">AAW00_09465</name>
</gene>
<accession>A0A0G9MUQ6</accession>